<dbReference type="PANTHER" id="PTHR11070:SF2">
    <property type="entry name" value="ATP-DEPENDENT DNA HELICASE SRS2"/>
    <property type="match status" value="1"/>
</dbReference>
<dbReference type="Pfam" id="PF13361">
    <property type="entry name" value="UvrD_C"/>
    <property type="match status" value="1"/>
</dbReference>
<dbReference type="GO" id="GO:0005829">
    <property type="term" value="C:cytosol"/>
    <property type="evidence" value="ECO:0007669"/>
    <property type="project" value="TreeGrafter"/>
</dbReference>
<keyword evidence="7" id="KW-0067">ATP-binding</keyword>
<dbReference type="InterPro" id="IPR014017">
    <property type="entry name" value="DNA_helicase_UvrD-like_C"/>
</dbReference>
<evidence type="ECO:0000256" key="4">
    <source>
        <dbReference type="ARBA" id="ARBA00022801"/>
    </source>
</evidence>
<dbReference type="PROSITE" id="PS51217">
    <property type="entry name" value="UVRD_HELICASE_CTER"/>
    <property type="match status" value="1"/>
</dbReference>
<dbReference type="Pfam" id="PF12705">
    <property type="entry name" value="PDDEXK_1"/>
    <property type="match status" value="1"/>
</dbReference>
<dbReference type="PANTHER" id="PTHR11070">
    <property type="entry name" value="UVRD / RECB / PCRA DNA HELICASE FAMILY MEMBER"/>
    <property type="match status" value="1"/>
</dbReference>
<keyword evidence="8" id="KW-0238">DNA-binding</keyword>
<proteinExistence type="predicted"/>
<dbReference type="EMBL" id="LCCN01000027">
    <property type="protein sequence ID" value="KKS30921.1"/>
    <property type="molecule type" value="Genomic_DNA"/>
</dbReference>
<evidence type="ECO:0000256" key="6">
    <source>
        <dbReference type="ARBA" id="ARBA00022839"/>
    </source>
</evidence>
<dbReference type="Proteomes" id="UP000034160">
    <property type="component" value="Unassembled WGS sequence"/>
</dbReference>
<evidence type="ECO:0000256" key="2">
    <source>
        <dbReference type="ARBA" id="ARBA00022741"/>
    </source>
</evidence>
<evidence type="ECO:0000256" key="1">
    <source>
        <dbReference type="ARBA" id="ARBA00022722"/>
    </source>
</evidence>
<dbReference type="EC" id="5.6.2.4" evidence="12"/>
<evidence type="ECO:0000256" key="12">
    <source>
        <dbReference type="ARBA" id="ARBA00034808"/>
    </source>
</evidence>
<dbReference type="SUPFAM" id="SSF52540">
    <property type="entry name" value="P-loop containing nucleoside triphosphate hydrolases"/>
    <property type="match status" value="1"/>
</dbReference>
<dbReference type="InterPro" id="IPR000212">
    <property type="entry name" value="DNA_helicase_UvrD/REP"/>
</dbReference>
<keyword evidence="6" id="KW-0269">Exonuclease</keyword>
<dbReference type="GO" id="GO:0004527">
    <property type="term" value="F:exonuclease activity"/>
    <property type="evidence" value="ECO:0007669"/>
    <property type="project" value="UniProtKB-KW"/>
</dbReference>
<comment type="catalytic activity">
    <reaction evidence="13">
        <text>ATP + H2O = ADP + phosphate + H(+)</text>
        <dbReference type="Rhea" id="RHEA:13065"/>
        <dbReference type="ChEBI" id="CHEBI:15377"/>
        <dbReference type="ChEBI" id="CHEBI:15378"/>
        <dbReference type="ChEBI" id="CHEBI:30616"/>
        <dbReference type="ChEBI" id="CHEBI:43474"/>
        <dbReference type="ChEBI" id="CHEBI:456216"/>
        <dbReference type="EC" id="5.6.2.4"/>
    </reaction>
</comment>
<dbReference type="InterPro" id="IPR038726">
    <property type="entry name" value="PDDEXK_AddAB-type"/>
</dbReference>
<dbReference type="GO" id="GO:0000725">
    <property type="term" value="P:recombinational repair"/>
    <property type="evidence" value="ECO:0007669"/>
    <property type="project" value="TreeGrafter"/>
</dbReference>
<name>A0A0G1A9X7_9BACT</name>
<evidence type="ECO:0000256" key="9">
    <source>
        <dbReference type="ARBA" id="ARBA00023204"/>
    </source>
</evidence>
<comment type="catalytic activity">
    <reaction evidence="11">
        <text>Couples ATP hydrolysis with the unwinding of duplex DNA by translocating in the 3'-5' direction.</text>
        <dbReference type="EC" id="5.6.2.4"/>
    </reaction>
</comment>
<evidence type="ECO:0000256" key="13">
    <source>
        <dbReference type="ARBA" id="ARBA00048988"/>
    </source>
</evidence>
<gene>
    <name evidence="15" type="ORF">UU93_C0027G0012</name>
</gene>
<keyword evidence="2" id="KW-0547">Nucleotide-binding</keyword>
<organism evidence="15 16">
    <name type="scientific">Candidatus Amesbacteria bacterium GW2011_GWA2_42_12</name>
    <dbReference type="NCBI Taxonomy" id="1618356"/>
    <lineage>
        <taxon>Bacteria</taxon>
        <taxon>Candidatus Amesiibacteriota</taxon>
    </lineage>
</organism>
<dbReference type="Gene3D" id="3.40.50.300">
    <property type="entry name" value="P-loop containing nucleotide triphosphate hydrolases"/>
    <property type="match status" value="2"/>
</dbReference>
<feature type="domain" description="UvrD-like helicase C-terminal" evidence="14">
    <location>
        <begin position="59"/>
        <end position="356"/>
    </location>
</feature>
<evidence type="ECO:0000256" key="10">
    <source>
        <dbReference type="ARBA" id="ARBA00023235"/>
    </source>
</evidence>
<keyword evidence="5 15" id="KW-0347">Helicase</keyword>
<evidence type="ECO:0000256" key="7">
    <source>
        <dbReference type="ARBA" id="ARBA00022840"/>
    </source>
</evidence>
<evidence type="ECO:0000259" key="14">
    <source>
        <dbReference type="PROSITE" id="PS51217"/>
    </source>
</evidence>
<dbReference type="STRING" id="1618356.UU93_C0027G0012"/>
<keyword evidence="3" id="KW-0227">DNA damage</keyword>
<dbReference type="InterPro" id="IPR027417">
    <property type="entry name" value="P-loop_NTPase"/>
</dbReference>
<keyword evidence="4" id="KW-0378">Hydrolase</keyword>
<comment type="caution">
    <text evidence="15">The sequence shown here is derived from an EMBL/GenBank/DDBJ whole genome shotgun (WGS) entry which is preliminary data.</text>
</comment>
<keyword evidence="1" id="KW-0540">Nuclease</keyword>
<evidence type="ECO:0000256" key="8">
    <source>
        <dbReference type="ARBA" id="ARBA00023125"/>
    </source>
</evidence>
<dbReference type="InterPro" id="IPR014016">
    <property type="entry name" value="UvrD-like_ATP-bd"/>
</dbReference>
<reference evidence="15 16" key="1">
    <citation type="journal article" date="2015" name="Nature">
        <title>rRNA introns, odd ribosomes, and small enigmatic genomes across a large radiation of phyla.</title>
        <authorList>
            <person name="Brown C.T."/>
            <person name="Hug L.A."/>
            <person name="Thomas B.C."/>
            <person name="Sharon I."/>
            <person name="Castelle C.J."/>
            <person name="Singh A."/>
            <person name="Wilkins M.J."/>
            <person name="Williams K.H."/>
            <person name="Banfield J.F."/>
        </authorList>
    </citation>
    <scope>NUCLEOTIDE SEQUENCE [LARGE SCALE GENOMIC DNA]</scope>
</reference>
<dbReference type="Gene3D" id="3.90.320.10">
    <property type="match status" value="1"/>
</dbReference>
<dbReference type="Gene3D" id="1.10.486.10">
    <property type="entry name" value="PCRA, domain 4"/>
    <property type="match status" value="1"/>
</dbReference>
<evidence type="ECO:0000256" key="11">
    <source>
        <dbReference type="ARBA" id="ARBA00034617"/>
    </source>
</evidence>
<evidence type="ECO:0000256" key="5">
    <source>
        <dbReference type="ARBA" id="ARBA00022806"/>
    </source>
</evidence>
<sequence length="764" mass="88431">MLELLAEFWGDEANVFVVGDADQSLYRFQGASIENSLSFIKKYKKAQVITLQQNYRSPQDILDVAHLLIKRNALSNGEVLKIASKKIEKQSPLVSTIKTPTKKQNIEVASLSSDISETLYIVEKIKELIESGVKPDEIAVLYRNNADSFAFEDALSKWGIRYELDAGANVLDTPIIQQLLLLFQVIYGMRTTQEDLDLFTIMNYSWSMLNTLDILKIARAAAQQKTSMFAILTSKKLDGLELENREKLLKFIQNLLHWSQLDAQQTFPLWVETVLNESMMLPWILEQPNAIEMVNSIQSVFSEVKRIARGDHTLNLEKFLAVIATMQEHHLKIREEKMAYTKTDAVKLTTAHSAKGLEWEYVFISRALDGKWGNVRSRDLISLPQGVLKNTDIDEKDQNEDERRVFYVALTRAKKHVIITYAEKTVVGDRLKDTTRSMFLEEIPKKNIFATDIRAFEKAVPVLVSKLLQIPKDIQPQLEEQEWLMGLLKDFVLTPTSLNTYLECAYKFKLNVLIKVPRAKQDYLAFGTAIHKALEMFYRSLMEHDLPPNKEYLIDQFELALKKEILTKDEEEKRLNQGRKILSAYYDRYKDEFGRPVFLEKFLGYGWSRVYVDDVRIGGRIDKVEWIDQKHNLVSVVDYKTGQPKTRNEIEGKTAHSDGNYKRQLLFYKLLADLDKSFTLVVKNGVFSFIEPDKQTGKLRREEFELKKEEVDDLRKTIKEVMSEIRALHFARTTNYSICKRCEFVNHCWPLGIPTQNAEQMKLL</sequence>
<dbReference type="GO" id="GO:0005524">
    <property type="term" value="F:ATP binding"/>
    <property type="evidence" value="ECO:0007669"/>
    <property type="project" value="UniProtKB-KW"/>
</dbReference>
<keyword evidence="9" id="KW-0234">DNA repair</keyword>
<dbReference type="GO" id="GO:0003677">
    <property type="term" value="F:DNA binding"/>
    <property type="evidence" value="ECO:0007669"/>
    <property type="project" value="UniProtKB-KW"/>
</dbReference>
<evidence type="ECO:0000313" key="16">
    <source>
        <dbReference type="Proteomes" id="UP000034160"/>
    </source>
</evidence>
<keyword evidence="10" id="KW-0413">Isomerase</keyword>
<dbReference type="Pfam" id="PF00580">
    <property type="entry name" value="UvrD-helicase"/>
    <property type="match status" value="1"/>
</dbReference>
<dbReference type="AlphaFoldDB" id="A0A0G1A9X7"/>
<evidence type="ECO:0000313" key="15">
    <source>
        <dbReference type="EMBL" id="KKS30921.1"/>
    </source>
</evidence>
<dbReference type="GO" id="GO:0043138">
    <property type="term" value="F:3'-5' DNA helicase activity"/>
    <property type="evidence" value="ECO:0007669"/>
    <property type="project" value="UniProtKB-EC"/>
</dbReference>
<evidence type="ECO:0000256" key="3">
    <source>
        <dbReference type="ARBA" id="ARBA00022763"/>
    </source>
</evidence>
<accession>A0A0G1A9X7</accession>
<protein>
    <recommendedName>
        <fullName evidence="12">DNA 3'-5' helicase</fullName>
        <ecNumber evidence="12">5.6.2.4</ecNumber>
    </recommendedName>
</protein>
<dbReference type="PATRIC" id="fig|1618356.3.peg.755"/>
<dbReference type="InterPro" id="IPR011604">
    <property type="entry name" value="PDDEXK-like_dom_sf"/>
</dbReference>